<feature type="domain" description="Heterokaryon incompatibility" evidence="1">
    <location>
        <begin position="67"/>
        <end position="229"/>
    </location>
</feature>
<evidence type="ECO:0000313" key="2">
    <source>
        <dbReference type="EMBL" id="KAF2498727.1"/>
    </source>
</evidence>
<dbReference type="EMBL" id="MU004185">
    <property type="protein sequence ID" value="KAF2498727.1"/>
    <property type="molecule type" value="Genomic_DNA"/>
</dbReference>
<evidence type="ECO:0000259" key="1">
    <source>
        <dbReference type="Pfam" id="PF06985"/>
    </source>
</evidence>
<organism evidence="2 3">
    <name type="scientific">Lophium mytilinum</name>
    <dbReference type="NCBI Taxonomy" id="390894"/>
    <lineage>
        <taxon>Eukaryota</taxon>
        <taxon>Fungi</taxon>
        <taxon>Dikarya</taxon>
        <taxon>Ascomycota</taxon>
        <taxon>Pezizomycotina</taxon>
        <taxon>Dothideomycetes</taxon>
        <taxon>Pleosporomycetidae</taxon>
        <taxon>Mytilinidiales</taxon>
        <taxon>Mytilinidiaceae</taxon>
        <taxon>Lophium</taxon>
    </lineage>
</organism>
<dbReference type="OrthoDB" id="2157530at2759"/>
<accession>A0A6A6R5I1</accession>
<dbReference type="AlphaFoldDB" id="A0A6A6R5I1"/>
<proteinExistence type="predicted"/>
<dbReference type="InterPro" id="IPR052895">
    <property type="entry name" value="HetReg/Transcr_Mod"/>
</dbReference>
<dbReference type="PANTHER" id="PTHR24148">
    <property type="entry name" value="ANKYRIN REPEAT DOMAIN-CONTAINING PROTEIN 39 HOMOLOG-RELATED"/>
    <property type="match status" value="1"/>
</dbReference>
<sequence>MDSQSSSQPSDSLDRLLSLFKLKRREYEYLPLPTEESFRLLELLPGTGRQKLEYRLVVAEIGRAPPYEAISYCWGDPTPRVDTMCNGKHLKIAANLGMALRSFRLPDRCRTLWADAVCINQQGNVAERSQQVQRMRKIYQNACLILVWLGDGDDEKIAKAFELVDIISNLCCRKASISTKELAFVENLRPIAIALKPDDIPVPTNGVLFKSLTYFFKAQWFGRLWVVQEVTAGPGVMVKYSHHERNWEVVSLTAVWIDIWSLHESHLNDLFYGSQKAAMMRKRHRLKPGESPTASLDLLSKFKTTDPKDKVFAILGLPLFANIQVQLSVDYAKPTSEIYRDFILAIINDRQSLSALRLVSHQDEVREDLPSWVPDFSRACSHNGNLSKFGAAHQFPFKGLERPDENSIRSSALEIDAVVEIQDITRQWFIADATFAVPSLGLKCPPHPFLTMWDLLATKSSYPTGETSTEAYAKTLTLGERLLEGGNFKKQKPETYLSEVDLWVARLRHYACNSVDNSLLIPEQSRTKYALTAHRMSRNRTFFRTAKGYFGVGPRMTRPGDWIFVLRGSRSPCLLRRKGEDFQLIGASYLHGIMDGEAVEMCKAGKLKVAKVTIR</sequence>
<dbReference type="Pfam" id="PF26639">
    <property type="entry name" value="Het-6_barrel"/>
    <property type="match status" value="1"/>
</dbReference>
<protein>
    <submittedName>
        <fullName evidence="2">HET-domain-containing protein</fullName>
    </submittedName>
</protein>
<name>A0A6A6R5I1_9PEZI</name>
<evidence type="ECO:0000313" key="3">
    <source>
        <dbReference type="Proteomes" id="UP000799750"/>
    </source>
</evidence>
<dbReference type="PANTHER" id="PTHR24148:SF64">
    <property type="entry name" value="HETEROKARYON INCOMPATIBILITY DOMAIN-CONTAINING PROTEIN"/>
    <property type="match status" value="1"/>
</dbReference>
<keyword evidence="3" id="KW-1185">Reference proteome</keyword>
<dbReference type="Pfam" id="PF06985">
    <property type="entry name" value="HET"/>
    <property type="match status" value="1"/>
</dbReference>
<dbReference type="Proteomes" id="UP000799750">
    <property type="component" value="Unassembled WGS sequence"/>
</dbReference>
<reference evidence="2" key="1">
    <citation type="journal article" date="2020" name="Stud. Mycol.">
        <title>101 Dothideomycetes genomes: a test case for predicting lifestyles and emergence of pathogens.</title>
        <authorList>
            <person name="Haridas S."/>
            <person name="Albert R."/>
            <person name="Binder M."/>
            <person name="Bloem J."/>
            <person name="Labutti K."/>
            <person name="Salamov A."/>
            <person name="Andreopoulos B."/>
            <person name="Baker S."/>
            <person name="Barry K."/>
            <person name="Bills G."/>
            <person name="Bluhm B."/>
            <person name="Cannon C."/>
            <person name="Castanera R."/>
            <person name="Culley D."/>
            <person name="Daum C."/>
            <person name="Ezra D."/>
            <person name="Gonzalez J."/>
            <person name="Henrissat B."/>
            <person name="Kuo A."/>
            <person name="Liang C."/>
            <person name="Lipzen A."/>
            <person name="Lutzoni F."/>
            <person name="Magnuson J."/>
            <person name="Mondo S."/>
            <person name="Nolan M."/>
            <person name="Ohm R."/>
            <person name="Pangilinan J."/>
            <person name="Park H.-J."/>
            <person name="Ramirez L."/>
            <person name="Alfaro M."/>
            <person name="Sun H."/>
            <person name="Tritt A."/>
            <person name="Yoshinaga Y."/>
            <person name="Zwiers L.-H."/>
            <person name="Turgeon B."/>
            <person name="Goodwin S."/>
            <person name="Spatafora J."/>
            <person name="Crous P."/>
            <person name="Grigoriev I."/>
        </authorList>
    </citation>
    <scope>NUCLEOTIDE SEQUENCE</scope>
    <source>
        <strain evidence="2">CBS 269.34</strain>
    </source>
</reference>
<gene>
    <name evidence="2" type="ORF">BU16DRAFT_558776</name>
</gene>
<dbReference type="InterPro" id="IPR010730">
    <property type="entry name" value="HET"/>
</dbReference>